<dbReference type="EMBL" id="CAJVPW010011004">
    <property type="protein sequence ID" value="CAG8621302.1"/>
    <property type="molecule type" value="Genomic_DNA"/>
</dbReference>
<protein>
    <submittedName>
        <fullName evidence="1">15140_t:CDS:1</fullName>
    </submittedName>
</protein>
<gene>
    <name evidence="1" type="ORF">SPELUC_LOCUS7873</name>
</gene>
<organism evidence="1 2">
    <name type="scientific">Cetraspora pellucida</name>
    <dbReference type="NCBI Taxonomy" id="1433469"/>
    <lineage>
        <taxon>Eukaryota</taxon>
        <taxon>Fungi</taxon>
        <taxon>Fungi incertae sedis</taxon>
        <taxon>Mucoromycota</taxon>
        <taxon>Glomeromycotina</taxon>
        <taxon>Glomeromycetes</taxon>
        <taxon>Diversisporales</taxon>
        <taxon>Gigasporaceae</taxon>
        <taxon>Cetraspora</taxon>
    </lineage>
</organism>
<reference evidence="1" key="1">
    <citation type="submission" date="2021-06" db="EMBL/GenBank/DDBJ databases">
        <authorList>
            <person name="Kallberg Y."/>
            <person name="Tangrot J."/>
            <person name="Rosling A."/>
        </authorList>
    </citation>
    <scope>NUCLEOTIDE SEQUENCE</scope>
    <source>
        <strain evidence="1">28 12/20/2015</strain>
    </source>
</reference>
<proteinExistence type="predicted"/>
<dbReference type="Proteomes" id="UP000789366">
    <property type="component" value="Unassembled WGS sequence"/>
</dbReference>
<name>A0ACA9MXV8_9GLOM</name>
<keyword evidence="2" id="KW-1185">Reference proteome</keyword>
<feature type="non-terminal residue" evidence="1">
    <location>
        <position position="1"/>
    </location>
</feature>
<accession>A0ACA9MXV8</accession>
<sequence>RGIKDQAKTASDNEEGDSDEEEDGKDNKKGDSKDNKEDGPFVYIDYYSKNENANIIQDWN</sequence>
<evidence type="ECO:0000313" key="2">
    <source>
        <dbReference type="Proteomes" id="UP000789366"/>
    </source>
</evidence>
<evidence type="ECO:0000313" key="1">
    <source>
        <dbReference type="EMBL" id="CAG8621302.1"/>
    </source>
</evidence>
<comment type="caution">
    <text evidence="1">The sequence shown here is derived from an EMBL/GenBank/DDBJ whole genome shotgun (WGS) entry which is preliminary data.</text>
</comment>